<keyword evidence="2" id="KW-1185">Reference proteome</keyword>
<comment type="caution">
    <text evidence="1">The sequence shown here is derived from an EMBL/GenBank/DDBJ whole genome shotgun (WGS) entry which is preliminary data.</text>
</comment>
<proteinExistence type="predicted"/>
<name>A0ABS6GR22_9BACI</name>
<protein>
    <submittedName>
        <fullName evidence="1">Uncharacterized protein</fullName>
    </submittedName>
</protein>
<accession>A0ABS6GR22</accession>
<sequence>MSAYYYLEEPHPTGIFTIHTDDCAIVSPTDSKVFIGKFDDCQLAIKKVTLEHPYRIFDGCSYCCPSCQNW</sequence>
<evidence type="ECO:0000313" key="2">
    <source>
        <dbReference type="Proteomes" id="UP000812672"/>
    </source>
</evidence>
<dbReference type="Proteomes" id="UP000812672">
    <property type="component" value="Unassembled WGS sequence"/>
</dbReference>
<organism evidence="1 2">
    <name type="scientific">Allobacillus halotolerans</name>
    <dbReference type="NCBI Taxonomy" id="570278"/>
    <lineage>
        <taxon>Bacteria</taxon>
        <taxon>Bacillati</taxon>
        <taxon>Bacillota</taxon>
        <taxon>Bacilli</taxon>
        <taxon>Bacillales</taxon>
        <taxon>Bacillaceae</taxon>
        <taxon>Allobacillus</taxon>
    </lineage>
</organism>
<evidence type="ECO:0000313" key="1">
    <source>
        <dbReference type="EMBL" id="MBU6081393.1"/>
    </source>
</evidence>
<reference evidence="1 2" key="1">
    <citation type="journal article" date="2011" name="Int. J. Syst. Evol. Microbiol.">
        <title>Allobacillus halotolerans gen. nov., sp. nov. isolated from shrimp paste.</title>
        <authorList>
            <person name="Sheu S.Y."/>
            <person name="Arun A.B."/>
            <person name="Jiang S.R."/>
            <person name="Young C.C."/>
            <person name="Chen W.M."/>
        </authorList>
    </citation>
    <scope>NUCLEOTIDE SEQUENCE [LARGE SCALE GENOMIC DNA]</scope>
    <source>
        <strain evidence="1 2">LMG 24826</strain>
    </source>
</reference>
<dbReference type="RefSeq" id="WP_216687562.1">
    <property type="nucleotide sequence ID" value="NZ_CAUPKR010000016.1"/>
</dbReference>
<dbReference type="EMBL" id="JAHLZF010000015">
    <property type="protein sequence ID" value="MBU6081393.1"/>
    <property type="molecule type" value="Genomic_DNA"/>
</dbReference>
<gene>
    <name evidence="1" type="ORF">KQ486_10255</name>
</gene>